<feature type="transmembrane region" description="Helical" evidence="2">
    <location>
        <begin position="1031"/>
        <end position="1057"/>
    </location>
</feature>
<dbReference type="GO" id="GO:0042910">
    <property type="term" value="F:xenobiotic transmembrane transporter activity"/>
    <property type="evidence" value="ECO:0007669"/>
    <property type="project" value="TreeGrafter"/>
</dbReference>
<feature type="transmembrane region" description="Helical" evidence="2">
    <location>
        <begin position="447"/>
        <end position="467"/>
    </location>
</feature>
<dbReference type="Pfam" id="PF00873">
    <property type="entry name" value="ACR_tran"/>
    <property type="match status" value="1"/>
</dbReference>
<dbReference type="SUPFAM" id="SSF82866">
    <property type="entry name" value="Multidrug efflux transporter AcrB transmembrane domain"/>
    <property type="match status" value="2"/>
</dbReference>
<feature type="transmembrane region" description="Helical" evidence="2">
    <location>
        <begin position="350"/>
        <end position="369"/>
    </location>
</feature>
<feature type="transmembrane region" description="Helical" evidence="2">
    <location>
        <begin position="1003"/>
        <end position="1025"/>
    </location>
</feature>
<dbReference type="InterPro" id="IPR001036">
    <property type="entry name" value="Acrflvin-R"/>
</dbReference>
<dbReference type="Gene3D" id="3.30.70.1430">
    <property type="entry name" value="Multidrug efflux transporter AcrB pore domain"/>
    <property type="match status" value="2"/>
</dbReference>
<feature type="region of interest" description="Disordered" evidence="1">
    <location>
        <begin position="1067"/>
        <end position="1131"/>
    </location>
</feature>
<feature type="compositionally biased region" description="Gly residues" evidence="1">
    <location>
        <begin position="1088"/>
        <end position="1098"/>
    </location>
</feature>
<dbReference type="EMBL" id="AP025739">
    <property type="protein sequence ID" value="BDI31006.1"/>
    <property type="molecule type" value="Genomic_DNA"/>
</dbReference>
<dbReference type="PRINTS" id="PR00702">
    <property type="entry name" value="ACRIFLAVINRP"/>
</dbReference>
<dbReference type="Gene3D" id="3.30.2090.10">
    <property type="entry name" value="Multidrug efflux transporter AcrB TolC docking domain, DN and DC subdomains"/>
    <property type="match status" value="2"/>
</dbReference>
<feature type="transmembrane region" description="Helical" evidence="2">
    <location>
        <begin position="12"/>
        <end position="29"/>
    </location>
</feature>
<keyword evidence="4" id="KW-1185">Reference proteome</keyword>
<evidence type="ECO:0000256" key="1">
    <source>
        <dbReference type="SAM" id="MobiDB-lite"/>
    </source>
</evidence>
<dbReference type="KEGG" id="ccot:CCAX7_30570"/>
<dbReference type="GO" id="GO:0005886">
    <property type="term" value="C:plasma membrane"/>
    <property type="evidence" value="ECO:0007669"/>
    <property type="project" value="TreeGrafter"/>
</dbReference>
<dbReference type="AlphaFoldDB" id="A0A402CSR6"/>
<dbReference type="FunCoup" id="A0A402CSR6">
    <property type="interactions" value="339"/>
</dbReference>
<dbReference type="Gene3D" id="3.30.70.1440">
    <property type="entry name" value="Multidrug efflux transporter AcrB pore domain"/>
    <property type="match status" value="1"/>
</dbReference>
<dbReference type="SUPFAM" id="SSF82693">
    <property type="entry name" value="Multidrug efflux transporter AcrB pore domain, PN1, PN2, PC1 and PC2 subdomains"/>
    <property type="match status" value="3"/>
</dbReference>
<name>A0A402CSR6_9BACT</name>
<organism evidence="3 4">
    <name type="scientific">Capsulimonas corticalis</name>
    <dbReference type="NCBI Taxonomy" id="2219043"/>
    <lineage>
        <taxon>Bacteria</taxon>
        <taxon>Bacillati</taxon>
        <taxon>Armatimonadota</taxon>
        <taxon>Armatimonadia</taxon>
        <taxon>Capsulimonadales</taxon>
        <taxon>Capsulimonadaceae</taxon>
        <taxon>Capsulimonas</taxon>
    </lineage>
</organism>
<dbReference type="SUPFAM" id="SSF82714">
    <property type="entry name" value="Multidrug efflux transporter AcrB TolC docking domain, DN and DC subdomains"/>
    <property type="match status" value="2"/>
</dbReference>
<keyword evidence="2" id="KW-1133">Transmembrane helix</keyword>
<dbReference type="Gene3D" id="1.20.1640.10">
    <property type="entry name" value="Multidrug efflux transporter AcrB transmembrane domain"/>
    <property type="match status" value="2"/>
</dbReference>
<dbReference type="Gene3D" id="3.30.70.1320">
    <property type="entry name" value="Multidrug efflux transporter AcrB pore domain like"/>
    <property type="match status" value="1"/>
</dbReference>
<dbReference type="PANTHER" id="PTHR32063:SF0">
    <property type="entry name" value="SWARMING MOTILITY PROTEIN SWRC"/>
    <property type="match status" value="1"/>
</dbReference>
<protein>
    <submittedName>
        <fullName evidence="3">Multidrug ABC transporter</fullName>
    </submittedName>
</protein>
<feature type="transmembrane region" description="Helical" evidence="2">
    <location>
        <begin position="405"/>
        <end position="427"/>
    </location>
</feature>
<accession>A0A402CSR6</accession>
<evidence type="ECO:0000313" key="4">
    <source>
        <dbReference type="Proteomes" id="UP000287394"/>
    </source>
</evidence>
<feature type="transmembrane region" description="Helical" evidence="2">
    <location>
        <begin position="479"/>
        <end position="502"/>
    </location>
</feature>
<dbReference type="Proteomes" id="UP000287394">
    <property type="component" value="Chromosome"/>
</dbReference>
<keyword evidence="2" id="KW-0472">Membrane</keyword>
<feature type="transmembrane region" description="Helical" evidence="2">
    <location>
        <begin position="549"/>
        <end position="567"/>
    </location>
</feature>
<feature type="transmembrane region" description="Helical" evidence="2">
    <location>
        <begin position="901"/>
        <end position="921"/>
    </location>
</feature>
<dbReference type="OrthoDB" id="9757876at2"/>
<feature type="transmembrane region" description="Helical" evidence="2">
    <location>
        <begin position="376"/>
        <end position="399"/>
    </location>
</feature>
<feature type="compositionally biased region" description="Low complexity" evidence="1">
    <location>
        <begin position="1074"/>
        <end position="1087"/>
    </location>
</feature>
<dbReference type="PANTHER" id="PTHR32063">
    <property type="match status" value="1"/>
</dbReference>
<proteinExistence type="predicted"/>
<dbReference type="InterPro" id="IPR027463">
    <property type="entry name" value="AcrB_DN_DC_subdom"/>
</dbReference>
<keyword evidence="2" id="KW-0812">Transmembrane</keyword>
<reference evidence="3 4" key="1">
    <citation type="journal article" date="2019" name="Int. J. Syst. Evol. Microbiol.">
        <title>Capsulimonas corticalis gen. nov., sp. nov., an aerobic capsulated bacterium, of a novel bacterial order, Capsulimonadales ord. nov., of the class Armatimonadia of the phylum Armatimonadetes.</title>
        <authorList>
            <person name="Li J."/>
            <person name="Kudo C."/>
            <person name="Tonouchi A."/>
        </authorList>
    </citation>
    <scope>NUCLEOTIDE SEQUENCE [LARGE SCALE GENOMIC DNA]</scope>
    <source>
        <strain evidence="3 4">AX-7</strain>
    </source>
</reference>
<sequence>MGVTRLAINRPIAIIMLILALVILGLISYSKLPAELNPKVDFGVITVSTTYAGTSPQEMETLITKPIEDSISGVSGLREITSTSQQGVSTITCQLYIGTDLDATAADLRQKIDAVRKILPTQADSPVILKQDTSAQPIMYLAMRGPHSSRDLRVLADNVIVERLQQAPDIASISVFGGDVREIRVGISRDRLAAYGVTVSQLASAIQAANANVAAGYIQKGNQYFSIRFLGQFASVPEIKNLQLSFPAQAGTPAAGTGSDANGTSNTRVIRLSDIATVEDTTAERTQESTVDGSDTVLLAIQKTSDGNTLKAITGIKKQLLEVQKIIPSDIEFIPTVDTSKQVKENLQDVVVSLGLGACLAILIVYLFLHNIRATLIVGLAIPTCVIATFLPISAMGFTLNSMTLLGLSLAIGVLVDDSIVVLENIVRHLSLGEDPITAAIRGRTEIGLAALTLTSVDLVVFVPISFMGGVIGEFFRSFGAAISISVLLSLLVSFTLTPMLASRWFKKGEALESDGKGQRGFKGWFNRGYKKFEHRYQGFLRVCLRHPWIVVGIGTGALVAVLVLVAPKLGFRFAPGQDQSLVQVSVEAPAGSSLAYTKRITDEIERRIKADDWMKGKIKYVLTSVGQSNSTGSGNTGTQYGNMQVSLFDKAAPLDKLPWAHHAEPLRDVDDTAVAARIREMTNDIPGAKIQANEVNGFGGGGAPLNIRITGSDTNQLLAATAAVEEEVAKGKGVYNVDSSYKASQPEVQIRLDRVRAANYGLSLSDVSNAVSATIQGDINAKYRDPADNEQYNIRVQLADLDRNNVYDVGQIPVGSQNGNVIKLSDVANLTYGVGPTRVDRLNRLREISVTAYLASGTQIGNVQQKVDPGIKKLFATGKFGATSYVWGGEAQSISEEGPYLLTAIALGVVLSYMLMAALFNNILYPLSVMLTLPQALVGALLILFITHTPLSLIAAIGVIMLNGLAAKNAILMVDYTNTLRGRGYRIVDALLTAAPTRLRPILMTSSAIIFSSLPTAMALGRGAGFRQPLAIVVVGGVFVSTVLTLIVIPCTYLLFDRFSDFVSRGSRRRHTPAGTDTPTAPPDGRNGSGHSDGNGNGKAKDVPGNGNGHTALPPTDTPLLRPNPAPPAV</sequence>
<gene>
    <name evidence="3" type="ORF">CCAX7_30570</name>
</gene>
<evidence type="ECO:0000256" key="2">
    <source>
        <dbReference type="SAM" id="Phobius"/>
    </source>
</evidence>
<dbReference type="RefSeq" id="WP_119320419.1">
    <property type="nucleotide sequence ID" value="NZ_AP025739.1"/>
</dbReference>
<evidence type="ECO:0000313" key="3">
    <source>
        <dbReference type="EMBL" id="BDI31006.1"/>
    </source>
</evidence>